<organism evidence="1 2">
    <name type="scientific">Marinitenerispora sediminis</name>
    <dbReference type="NCBI Taxonomy" id="1931232"/>
    <lineage>
        <taxon>Bacteria</taxon>
        <taxon>Bacillati</taxon>
        <taxon>Actinomycetota</taxon>
        <taxon>Actinomycetes</taxon>
        <taxon>Streptosporangiales</taxon>
        <taxon>Nocardiopsidaceae</taxon>
        <taxon>Marinitenerispora</taxon>
    </lineage>
</organism>
<protein>
    <submittedName>
        <fullName evidence="1">Uncharacterized protein</fullName>
    </submittedName>
</protein>
<proteinExistence type="predicted"/>
<sequence>MLDLPTHGHLQQRVPVDLGFDLTGAAGAEPTGLHAAGRLIGVHQLDAERREPVFHGERGEHLAGYAVAALSDHPPEPALRRVLQHLGDAPVAGHGHSEFRVLFVGAVPACVQVEGAGLDVPVVSAELLAVSEQCRADGYLSGYGGGGVLMVACAGPADEHGPGGAPLVLRVVSG</sequence>
<dbReference type="Proteomes" id="UP000253318">
    <property type="component" value="Unassembled WGS sequence"/>
</dbReference>
<comment type="caution">
    <text evidence="1">The sequence shown here is derived from an EMBL/GenBank/DDBJ whole genome shotgun (WGS) entry which is preliminary data.</text>
</comment>
<dbReference type="RefSeq" id="WP_114398838.1">
    <property type="nucleotide sequence ID" value="NZ_QEIM01000092.1"/>
</dbReference>
<keyword evidence="2" id="KW-1185">Reference proteome</keyword>
<gene>
    <name evidence="1" type="ORF">DEF24_11610</name>
</gene>
<evidence type="ECO:0000313" key="1">
    <source>
        <dbReference type="EMBL" id="RCV58965.1"/>
    </source>
</evidence>
<evidence type="ECO:0000313" key="2">
    <source>
        <dbReference type="Proteomes" id="UP000253318"/>
    </source>
</evidence>
<dbReference type="EMBL" id="QEIN01000076">
    <property type="protein sequence ID" value="RCV58965.1"/>
    <property type="molecule type" value="Genomic_DNA"/>
</dbReference>
<reference evidence="1 2" key="1">
    <citation type="submission" date="2018-04" db="EMBL/GenBank/DDBJ databases">
        <title>Novel actinobacteria from marine sediment.</title>
        <authorList>
            <person name="Ng Z.Y."/>
            <person name="Tan G.Y.A."/>
        </authorList>
    </citation>
    <scope>NUCLEOTIDE SEQUENCE [LARGE SCALE GENOMIC DNA]</scope>
    <source>
        <strain evidence="1 2">TPS81</strain>
    </source>
</reference>
<accession>A0A368T5K5</accession>
<name>A0A368T5K5_9ACTN</name>
<dbReference type="AlphaFoldDB" id="A0A368T5K5"/>